<proteinExistence type="predicted"/>
<organism evidence="1 2">
    <name type="scientific">Stieleria varia</name>
    <dbReference type="NCBI Taxonomy" id="2528005"/>
    <lineage>
        <taxon>Bacteria</taxon>
        <taxon>Pseudomonadati</taxon>
        <taxon>Planctomycetota</taxon>
        <taxon>Planctomycetia</taxon>
        <taxon>Pirellulales</taxon>
        <taxon>Pirellulaceae</taxon>
        <taxon>Stieleria</taxon>
    </lineage>
</organism>
<evidence type="ECO:0000313" key="1">
    <source>
        <dbReference type="EMBL" id="TWU06010.1"/>
    </source>
</evidence>
<sequence length="70" mass="7841">MKFQVAKLVKSFGSVQDAESLVNFRYGQIGSHFGTIPRRLSVGCSKFGVDIVFPVHVFVPFIAIRVSLRR</sequence>
<accession>A0A5C6B277</accession>
<keyword evidence="2" id="KW-1185">Reference proteome</keyword>
<reference evidence="1 2" key="1">
    <citation type="submission" date="2019-02" db="EMBL/GenBank/DDBJ databases">
        <title>Deep-cultivation of Planctomycetes and their phenomic and genomic characterization uncovers novel biology.</title>
        <authorList>
            <person name="Wiegand S."/>
            <person name="Jogler M."/>
            <person name="Boedeker C."/>
            <person name="Pinto D."/>
            <person name="Vollmers J."/>
            <person name="Rivas-Marin E."/>
            <person name="Kohn T."/>
            <person name="Peeters S.H."/>
            <person name="Heuer A."/>
            <person name="Rast P."/>
            <person name="Oberbeckmann S."/>
            <person name="Bunk B."/>
            <person name="Jeske O."/>
            <person name="Meyerdierks A."/>
            <person name="Storesund J.E."/>
            <person name="Kallscheuer N."/>
            <person name="Luecker S."/>
            <person name="Lage O.M."/>
            <person name="Pohl T."/>
            <person name="Merkel B.J."/>
            <person name="Hornburger P."/>
            <person name="Mueller R.-W."/>
            <person name="Bruemmer F."/>
            <person name="Labrenz M."/>
            <person name="Spormann A.M."/>
            <person name="Op Den Camp H."/>
            <person name="Overmann J."/>
            <person name="Amann R."/>
            <person name="Jetten M.S.M."/>
            <person name="Mascher T."/>
            <person name="Medema M.H."/>
            <person name="Devos D.P."/>
            <person name="Kaster A.-K."/>
            <person name="Ovreas L."/>
            <person name="Rohde M."/>
            <person name="Galperin M.Y."/>
            <person name="Jogler C."/>
        </authorList>
    </citation>
    <scope>NUCLEOTIDE SEQUENCE [LARGE SCALE GENOMIC DNA]</scope>
    <source>
        <strain evidence="1 2">Pla52n</strain>
    </source>
</reference>
<dbReference type="AlphaFoldDB" id="A0A5C6B277"/>
<gene>
    <name evidence="1" type="ORF">Pla52n_17270</name>
</gene>
<name>A0A5C6B277_9BACT</name>
<dbReference type="Proteomes" id="UP000320176">
    <property type="component" value="Unassembled WGS sequence"/>
</dbReference>
<dbReference type="EMBL" id="SJPN01000002">
    <property type="protein sequence ID" value="TWU06010.1"/>
    <property type="molecule type" value="Genomic_DNA"/>
</dbReference>
<protein>
    <submittedName>
        <fullName evidence="1">Uncharacterized protein</fullName>
    </submittedName>
</protein>
<comment type="caution">
    <text evidence="1">The sequence shown here is derived from an EMBL/GenBank/DDBJ whole genome shotgun (WGS) entry which is preliminary data.</text>
</comment>
<evidence type="ECO:0000313" key="2">
    <source>
        <dbReference type="Proteomes" id="UP000320176"/>
    </source>
</evidence>